<dbReference type="OrthoDB" id="544002at2759"/>
<feature type="region of interest" description="Disordered" evidence="1">
    <location>
        <begin position="44"/>
        <end position="64"/>
    </location>
</feature>
<proteinExistence type="predicted"/>
<protein>
    <submittedName>
        <fullName evidence="2">Uncharacterized protein</fullName>
    </submittedName>
</protein>
<sequence>MLKQYTSLGCLIQRIALPSSLSSTNLLSQHSLWTTGSACEAVTREATSVDRSEQPSSSGRGAWMSDKPNWDWKWVLGKSRGRKPAIKQPRRHQWYFCNPNYDPTKPLPVAFRSPYAPPSAYEMSDQAEYQRHMSVMPPKGRDLRSHRKEFARFQKLRELDWREAFQRGVAEDLRLSRKAERREADAKRQEAWRQYKAALFERARLSGEQGELPSVSAGAPAIAAAAAAPAAPAPAAAAAAAAAVEGTAGSSS</sequence>
<evidence type="ECO:0000313" key="3">
    <source>
        <dbReference type="Proteomes" id="UP001165080"/>
    </source>
</evidence>
<reference evidence="2 3" key="1">
    <citation type="journal article" date="2023" name="Commun. Biol.">
        <title>Reorganization of the ancestral sex-determining regions during the evolution of trioecy in Pleodorina starrii.</title>
        <authorList>
            <person name="Takahashi K."/>
            <person name="Suzuki S."/>
            <person name="Kawai-Toyooka H."/>
            <person name="Yamamoto K."/>
            <person name="Hamaji T."/>
            <person name="Ootsuki R."/>
            <person name="Yamaguchi H."/>
            <person name="Kawachi M."/>
            <person name="Higashiyama T."/>
            <person name="Nozaki H."/>
        </authorList>
    </citation>
    <scope>NUCLEOTIDE SEQUENCE [LARGE SCALE GENOMIC DNA]</scope>
    <source>
        <strain evidence="2 3">NIES-4479</strain>
    </source>
</reference>
<comment type="caution">
    <text evidence="2">The sequence shown here is derived from an EMBL/GenBank/DDBJ whole genome shotgun (WGS) entry which is preliminary data.</text>
</comment>
<evidence type="ECO:0000256" key="1">
    <source>
        <dbReference type="SAM" id="MobiDB-lite"/>
    </source>
</evidence>
<dbReference type="Proteomes" id="UP001165080">
    <property type="component" value="Unassembled WGS sequence"/>
</dbReference>
<accession>A0A9W6BQN4</accession>
<dbReference type="EMBL" id="BRXU01000016">
    <property type="protein sequence ID" value="GLC56621.1"/>
    <property type="molecule type" value="Genomic_DNA"/>
</dbReference>
<organism evidence="2 3">
    <name type="scientific">Pleodorina starrii</name>
    <dbReference type="NCBI Taxonomy" id="330485"/>
    <lineage>
        <taxon>Eukaryota</taxon>
        <taxon>Viridiplantae</taxon>
        <taxon>Chlorophyta</taxon>
        <taxon>core chlorophytes</taxon>
        <taxon>Chlorophyceae</taxon>
        <taxon>CS clade</taxon>
        <taxon>Chlamydomonadales</taxon>
        <taxon>Volvocaceae</taxon>
        <taxon>Pleodorina</taxon>
    </lineage>
</organism>
<name>A0A9W6BQN4_9CHLO</name>
<keyword evidence="3" id="KW-1185">Reference proteome</keyword>
<dbReference type="AlphaFoldDB" id="A0A9W6BQN4"/>
<gene>
    <name evidence="2" type="primary">PLEST004156</name>
    <name evidence="2" type="ORF">PLESTB_001127600</name>
</gene>
<evidence type="ECO:0000313" key="2">
    <source>
        <dbReference type="EMBL" id="GLC56621.1"/>
    </source>
</evidence>